<comment type="similarity">
    <text evidence="10">Belongs to the NAD-dependent DNA ligase family. LigA subfamily.</text>
</comment>
<dbReference type="Pfam" id="PF03119">
    <property type="entry name" value="DNA_ligase_ZBD"/>
    <property type="match status" value="1"/>
</dbReference>
<dbReference type="InterPro" id="IPR013840">
    <property type="entry name" value="DNAligase_N"/>
</dbReference>
<dbReference type="InterPro" id="IPR001679">
    <property type="entry name" value="DNA_ligase"/>
</dbReference>
<dbReference type="Gene3D" id="2.40.50.140">
    <property type="entry name" value="Nucleic acid-binding proteins"/>
    <property type="match status" value="1"/>
</dbReference>
<sequence>MEHLLEILNKYWNDINYHFDVSLFSNFRLDDSKIITNLIKKRLNLLKKSLTQWEYEYYGLERPSVSDYQYDVTLKELNAWETLFISLKTLNSPTNRVGGAASNRFNKVAHKLPMLSLSNVFNYEELKHFDETINKVTGDIDNQYIVEPKFDGLSMSLIYSKGKLIQGLTRGDGKIGEDVTNNIRVINNIPQTINNDLERFEVRGEIFIDFDTFKKINDSIVDEKKKFANPRNAASGTLRRLNSDLVKERNLKFVAYYIPDYSNLKALNISKQSDVITSLKQLGFFTSSDTYLVENIVEAYKKIELLEKNQDKISYPIDGAVVKLNNIYLYDELGKTSKFPHWATAYKFAPKLAQTKIKNIYATVGRTGKITYVANLEPVSLSGTTTSNATLNNAEYIANKDIRINDTVEIFKAAEIIPYVSKVVIEKRPSNTEPFKPITNCPICHSLLEKYEDEVDQYCININCPSRIVNSIIFFCSKMAMDIAGLSEKTIEKLYQNGYIKSLVDIYKLNLHRETIVKNIYNDKYLVFNKIINAIEASKNNSLEKLLVGLGIHNVGSVTALELAKHFNTIDALMNASITELKQINHIGNENARSIYDYFQNESNHQLINDLKTLGVNINYINKTNVSLEDKASPYYQKTFCITGMFDIPRHEIANILIHKYDAKVVNSVTKSLNYLIVGANGGSKKDKALKLNIPLIEEKIW</sequence>
<evidence type="ECO:0000256" key="10">
    <source>
        <dbReference type="HAMAP-Rule" id="MF_01588"/>
    </source>
</evidence>
<dbReference type="InterPro" id="IPR012340">
    <property type="entry name" value="NA-bd_OB-fold"/>
</dbReference>
<comment type="function">
    <text evidence="10">DNA ligase that catalyzes the formation of phosphodiester linkages between 5'-phosphoryl and 3'-hydroxyl groups in double-stranded DNA using NAD as a coenzyme and as the energy source for the reaction. It is essential for DNA replication and repair of damaged DNA.</text>
</comment>
<dbReference type="CDD" id="cd00114">
    <property type="entry name" value="LIGANc"/>
    <property type="match status" value="1"/>
</dbReference>
<evidence type="ECO:0000313" key="13">
    <source>
        <dbReference type="EMBL" id="AIV03523.1"/>
    </source>
</evidence>
<dbReference type="FunFam" id="1.10.150.20:FF:000006">
    <property type="entry name" value="DNA ligase"/>
    <property type="match status" value="1"/>
</dbReference>
<evidence type="ECO:0000256" key="3">
    <source>
        <dbReference type="ARBA" id="ARBA00022723"/>
    </source>
</evidence>
<keyword evidence="14" id="KW-1185">Reference proteome</keyword>
<feature type="binding site" evidence="10">
    <location>
        <position position="464"/>
    </location>
    <ligand>
        <name>Zn(2+)</name>
        <dbReference type="ChEBI" id="CHEBI:29105"/>
    </ligand>
</feature>
<keyword evidence="10" id="KW-0464">Manganese</keyword>
<evidence type="ECO:0000256" key="6">
    <source>
        <dbReference type="ARBA" id="ARBA00022842"/>
    </source>
</evidence>
<dbReference type="EC" id="6.5.1.2" evidence="10 11"/>
<evidence type="ECO:0000256" key="7">
    <source>
        <dbReference type="ARBA" id="ARBA00023027"/>
    </source>
</evidence>
<keyword evidence="3 10" id="KW-0479">Metal-binding</keyword>
<dbReference type="PANTHER" id="PTHR23389">
    <property type="entry name" value="CHROMOSOME TRANSMISSION FIDELITY FACTOR 18"/>
    <property type="match status" value="1"/>
</dbReference>
<keyword evidence="7 10" id="KW-0520">NAD</keyword>
<dbReference type="Proteomes" id="UP000030066">
    <property type="component" value="Chromosome"/>
</dbReference>
<dbReference type="GO" id="GO:0006260">
    <property type="term" value="P:DNA replication"/>
    <property type="evidence" value="ECO:0007669"/>
    <property type="project" value="UniProtKB-KW"/>
</dbReference>
<dbReference type="STRING" id="1318617.MGM1_1360"/>
<keyword evidence="6 10" id="KW-0460">Magnesium</keyword>
<dbReference type="AlphaFoldDB" id="A0A097SSF2"/>
<dbReference type="GO" id="GO:0006281">
    <property type="term" value="P:DNA repair"/>
    <property type="evidence" value="ECO:0007669"/>
    <property type="project" value="UniProtKB-KW"/>
</dbReference>
<feature type="binding site" evidence="10">
    <location>
        <position position="170"/>
    </location>
    <ligand>
        <name>NAD(+)</name>
        <dbReference type="ChEBI" id="CHEBI:57540"/>
    </ligand>
</feature>
<dbReference type="InterPro" id="IPR010994">
    <property type="entry name" value="RuvA_2-like"/>
</dbReference>
<dbReference type="Gene3D" id="3.40.50.10190">
    <property type="entry name" value="BRCT domain"/>
    <property type="match status" value="1"/>
</dbReference>
<dbReference type="InterPro" id="IPR004149">
    <property type="entry name" value="Znf_DNAligase_C4"/>
</dbReference>
<dbReference type="PROSITE" id="PS01055">
    <property type="entry name" value="DNA_LIGASE_N1"/>
    <property type="match status" value="1"/>
</dbReference>
<dbReference type="SUPFAM" id="SSF56091">
    <property type="entry name" value="DNA ligase/mRNA capping enzyme, catalytic domain"/>
    <property type="match status" value="1"/>
</dbReference>
<dbReference type="CDD" id="cd09897">
    <property type="entry name" value="H3TH_FEN1-XPG-like"/>
    <property type="match status" value="1"/>
</dbReference>
<dbReference type="InterPro" id="IPR013839">
    <property type="entry name" value="DNAligase_adenylation"/>
</dbReference>
<name>A0A097SSF2_9BACT</name>
<proteinExistence type="inferred from homology"/>
<keyword evidence="4 10" id="KW-0227">DNA damage</keyword>
<feature type="binding site" evidence="10">
    <location>
        <position position="347"/>
    </location>
    <ligand>
        <name>NAD(+)</name>
        <dbReference type="ChEBI" id="CHEBI:57540"/>
    </ligand>
</feature>
<dbReference type="SMART" id="SM00532">
    <property type="entry name" value="LIGANc"/>
    <property type="match status" value="1"/>
</dbReference>
<dbReference type="PIRSF" id="PIRSF001604">
    <property type="entry name" value="LigA"/>
    <property type="match status" value="1"/>
</dbReference>
<dbReference type="Pfam" id="PF12826">
    <property type="entry name" value="HHH_2"/>
    <property type="match status" value="1"/>
</dbReference>
<dbReference type="GO" id="GO:0003911">
    <property type="term" value="F:DNA ligase (NAD+) activity"/>
    <property type="evidence" value="ECO:0007669"/>
    <property type="project" value="UniProtKB-UniRule"/>
</dbReference>
<dbReference type="InterPro" id="IPR036420">
    <property type="entry name" value="BRCT_dom_sf"/>
</dbReference>
<dbReference type="PANTHER" id="PTHR23389:SF9">
    <property type="entry name" value="DNA LIGASE"/>
    <property type="match status" value="1"/>
</dbReference>
<dbReference type="SUPFAM" id="SSF50249">
    <property type="entry name" value="Nucleic acid-binding proteins"/>
    <property type="match status" value="1"/>
</dbReference>
<dbReference type="Gene3D" id="1.10.287.610">
    <property type="entry name" value="Helix hairpin bin"/>
    <property type="match status" value="1"/>
</dbReference>
<dbReference type="Gene3D" id="6.20.10.30">
    <property type="match status" value="1"/>
</dbReference>
<dbReference type="HOGENOM" id="CLU_007764_2_1_14"/>
<keyword evidence="5 10" id="KW-0862">Zinc</keyword>
<dbReference type="Pfam" id="PF01653">
    <property type="entry name" value="DNA_ligase_aden"/>
    <property type="match status" value="1"/>
</dbReference>
<dbReference type="SUPFAM" id="SSF47781">
    <property type="entry name" value="RuvA domain 2-like"/>
    <property type="match status" value="1"/>
</dbReference>
<feature type="binding site" evidence="10">
    <location>
        <position position="444"/>
    </location>
    <ligand>
        <name>Zn(2+)</name>
        <dbReference type="ChEBI" id="CHEBI:29105"/>
    </ligand>
</feature>
<dbReference type="NCBIfam" id="TIGR00575">
    <property type="entry name" value="dnlj"/>
    <property type="match status" value="1"/>
</dbReference>
<feature type="binding site" evidence="10">
    <location>
        <position position="441"/>
    </location>
    <ligand>
        <name>Zn(2+)</name>
        <dbReference type="ChEBI" id="CHEBI:29105"/>
    </ligand>
</feature>
<dbReference type="InterPro" id="IPR018239">
    <property type="entry name" value="DNA_ligase_AS"/>
</dbReference>
<evidence type="ECO:0000256" key="5">
    <source>
        <dbReference type="ARBA" id="ARBA00022833"/>
    </source>
</evidence>
<evidence type="ECO:0000256" key="1">
    <source>
        <dbReference type="ARBA" id="ARBA00022598"/>
    </source>
</evidence>
<dbReference type="eggNOG" id="COG0272">
    <property type="taxonomic scope" value="Bacteria"/>
</dbReference>
<dbReference type="HAMAP" id="MF_01588">
    <property type="entry name" value="DNA_ligase_A"/>
    <property type="match status" value="1"/>
</dbReference>
<dbReference type="SUPFAM" id="SSF52113">
    <property type="entry name" value="BRCT domain"/>
    <property type="match status" value="1"/>
</dbReference>
<feature type="binding site" evidence="10">
    <location>
        <position position="205"/>
    </location>
    <ligand>
        <name>NAD(+)</name>
        <dbReference type="ChEBI" id="CHEBI:57540"/>
    </ligand>
</feature>
<organism evidence="13 14">
    <name type="scientific">Candidatus Malacoplasma girerdii</name>
    <dbReference type="NCBI Taxonomy" id="1318617"/>
    <lineage>
        <taxon>Bacteria</taxon>
        <taxon>Bacillati</taxon>
        <taxon>Mycoplasmatota</taxon>
        <taxon>Mycoplasmoidales</taxon>
        <taxon>Mycoplasmoidaceae</taxon>
        <taxon>Malacoplasma</taxon>
    </lineage>
</organism>
<evidence type="ECO:0000256" key="4">
    <source>
        <dbReference type="ARBA" id="ARBA00022763"/>
    </source>
</evidence>
<dbReference type="CDD" id="cd17748">
    <property type="entry name" value="BRCT_DNA_ligase_like"/>
    <property type="match status" value="1"/>
</dbReference>
<dbReference type="InterPro" id="IPR041663">
    <property type="entry name" value="DisA/LigA_HHH"/>
</dbReference>
<feature type="domain" description="NAD-dependent DNA ligase N-terminal" evidence="12">
    <location>
        <begin position="38"/>
        <end position="480"/>
    </location>
</feature>
<dbReference type="GO" id="GO:0005829">
    <property type="term" value="C:cytosol"/>
    <property type="evidence" value="ECO:0007669"/>
    <property type="project" value="TreeGrafter"/>
</dbReference>
<feature type="binding site" evidence="10">
    <location>
        <position position="459"/>
    </location>
    <ligand>
        <name>Zn(2+)</name>
        <dbReference type="ChEBI" id="CHEBI:29105"/>
    </ligand>
</feature>
<dbReference type="NCBIfam" id="NF005932">
    <property type="entry name" value="PRK07956.1"/>
    <property type="match status" value="1"/>
</dbReference>
<keyword evidence="2 10" id="KW-0235">DNA replication</keyword>
<feature type="binding site" evidence="10">
    <location>
        <position position="323"/>
    </location>
    <ligand>
        <name>NAD(+)</name>
        <dbReference type="ChEBI" id="CHEBI:57540"/>
    </ligand>
</feature>
<evidence type="ECO:0000256" key="2">
    <source>
        <dbReference type="ARBA" id="ARBA00022705"/>
    </source>
</evidence>
<keyword evidence="8 10" id="KW-0234">DNA repair</keyword>
<reference evidence="13 14" key="1">
    <citation type="journal article" date="2014" name="PLoS ONE">
        <title>An emerging Mycoplasma associated with trichomoniasis, vaginal infection and disease.</title>
        <authorList>
            <consortium name="Vaginal Microbiome Consortium"/>
            <person name="Fettweis J.M."/>
            <person name="Serrano M.G."/>
            <person name="Huang B."/>
            <person name="Brooks J.P."/>
            <person name="Glascock A.L."/>
            <person name="Sheth N.U."/>
            <person name="Strauss J.F.III."/>
            <person name="Jefferson K.K."/>
            <person name="Buck G.A."/>
        </authorList>
    </citation>
    <scope>NUCLEOTIDE SEQUENCE [LARGE SCALE GENOMIC DNA]</scope>
    <source>
        <strain evidence="13 14">VCU_M1</strain>
    </source>
</reference>
<dbReference type="KEGG" id="mgj:MGM1_1360"/>
<keyword evidence="1 10" id="KW-0436">Ligase</keyword>
<dbReference type="EMBL" id="CP007711">
    <property type="protein sequence ID" value="AIV03523.1"/>
    <property type="molecule type" value="Genomic_DNA"/>
</dbReference>
<evidence type="ECO:0000256" key="9">
    <source>
        <dbReference type="ARBA" id="ARBA00034005"/>
    </source>
</evidence>
<dbReference type="Pfam" id="PF00533">
    <property type="entry name" value="BRCT"/>
    <property type="match status" value="1"/>
</dbReference>
<gene>
    <name evidence="13" type="primary">lig</name>
    <name evidence="10" type="synonym">ligA</name>
    <name evidence="13" type="ORF">MGM1_1360</name>
</gene>
<feature type="binding site" evidence="10">
    <location>
        <position position="147"/>
    </location>
    <ligand>
        <name>NAD(+)</name>
        <dbReference type="ChEBI" id="CHEBI:57540"/>
    </ligand>
</feature>
<evidence type="ECO:0000259" key="12">
    <source>
        <dbReference type="SMART" id="SM00532"/>
    </source>
</evidence>
<dbReference type="InterPro" id="IPR033136">
    <property type="entry name" value="DNA_ligase_CS"/>
</dbReference>
<feature type="binding site" evidence="10">
    <location>
        <begin position="116"/>
        <end position="117"/>
    </location>
    <ligand>
        <name>NAD(+)</name>
        <dbReference type="ChEBI" id="CHEBI:57540"/>
    </ligand>
</feature>
<feature type="active site" description="N6-AMP-lysine intermediate" evidence="10">
    <location>
        <position position="149"/>
    </location>
</feature>
<comment type="cofactor">
    <cofactor evidence="10">
        <name>Mg(2+)</name>
        <dbReference type="ChEBI" id="CHEBI:18420"/>
    </cofactor>
    <cofactor evidence="10">
        <name>Mn(2+)</name>
        <dbReference type="ChEBI" id="CHEBI:29035"/>
    </cofactor>
</comment>
<feature type="binding site" evidence="10">
    <location>
        <begin position="67"/>
        <end position="71"/>
    </location>
    <ligand>
        <name>NAD(+)</name>
        <dbReference type="ChEBI" id="CHEBI:57540"/>
    </ligand>
</feature>
<evidence type="ECO:0000256" key="8">
    <source>
        <dbReference type="ARBA" id="ARBA00023204"/>
    </source>
</evidence>
<evidence type="ECO:0000256" key="11">
    <source>
        <dbReference type="RuleBase" id="RU000618"/>
    </source>
</evidence>
<dbReference type="GO" id="GO:0046872">
    <property type="term" value="F:metal ion binding"/>
    <property type="evidence" value="ECO:0007669"/>
    <property type="project" value="UniProtKB-KW"/>
</dbReference>
<dbReference type="Pfam" id="PF03120">
    <property type="entry name" value="OB_DNA_ligase"/>
    <property type="match status" value="1"/>
</dbReference>
<comment type="catalytic activity">
    <reaction evidence="9 10 11">
        <text>NAD(+) + (deoxyribonucleotide)n-3'-hydroxyl + 5'-phospho-(deoxyribonucleotide)m = (deoxyribonucleotide)n+m + AMP + beta-nicotinamide D-nucleotide.</text>
        <dbReference type="EC" id="6.5.1.2"/>
    </reaction>
</comment>
<evidence type="ECO:0000313" key="14">
    <source>
        <dbReference type="Proteomes" id="UP000030066"/>
    </source>
</evidence>
<accession>A0A097SSF2</accession>
<dbReference type="Gene3D" id="1.10.150.20">
    <property type="entry name" value="5' to 3' exonuclease, C-terminal subdomain"/>
    <property type="match status" value="2"/>
</dbReference>
<dbReference type="Gene3D" id="3.30.470.30">
    <property type="entry name" value="DNA ligase/mRNA capping enzyme"/>
    <property type="match status" value="1"/>
</dbReference>
<protein>
    <recommendedName>
        <fullName evidence="10 11">DNA ligase</fullName>
        <ecNumber evidence="10 11">6.5.1.2</ecNumber>
    </recommendedName>
    <alternativeName>
        <fullName evidence="10">Polydeoxyribonucleotide synthase [NAD(+)]</fullName>
    </alternativeName>
</protein>
<dbReference type="InterPro" id="IPR001357">
    <property type="entry name" value="BRCT_dom"/>
</dbReference>
<dbReference type="InterPro" id="IPR004150">
    <property type="entry name" value="NAD_DNA_ligase_OB"/>
</dbReference>
<dbReference type="PROSITE" id="PS01056">
    <property type="entry name" value="DNA_LIGASE_N2"/>
    <property type="match status" value="1"/>
</dbReference>